<dbReference type="GO" id="GO:0016020">
    <property type="term" value="C:membrane"/>
    <property type="evidence" value="ECO:0007669"/>
    <property type="project" value="UniProtKB-SubCell"/>
</dbReference>
<feature type="transmembrane region" description="Helical" evidence="9">
    <location>
        <begin position="113"/>
        <end position="141"/>
    </location>
</feature>
<dbReference type="STRING" id="65489.A0A0D3HT85"/>
<evidence type="ECO:0000256" key="2">
    <source>
        <dbReference type="ARBA" id="ARBA00004119"/>
    </source>
</evidence>
<organism evidence="10">
    <name type="scientific">Oryza barthii</name>
    <dbReference type="NCBI Taxonomy" id="65489"/>
    <lineage>
        <taxon>Eukaryota</taxon>
        <taxon>Viridiplantae</taxon>
        <taxon>Streptophyta</taxon>
        <taxon>Embryophyta</taxon>
        <taxon>Tracheophyta</taxon>
        <taxon>Spermatophyta</taxon>
        <taxon>Magnoliopsida</taxon>
        <taxon>Liliopsida</taxon>
        <taxon>Poales</taxon>
        <taxon>Poaceae</taxon>
        <taxon>BOP clade</taxon>
        <taxon>Oryzoideae</taxon>
        <taxon>Oryzeae</taxon>
        <taxon>Oryzinae</taxon>
        <taxon>Oryza</taxon>
    </lineage>
</organism>
<evidence type="ECO:0000313" key="10">
    <source>
        <dbReference type="EnsemblPlants" id="OBART12G08370.1"/>
    </source>
</evidence>
<protein>
    <recommendedName>
        <fullName evidence="12">Cation/H+ exchanger domain-containing protein</fullName>
    </recommendedName>
</protein>
<evidence type="ECO:0000256" key="9">
    <source>
        <dbReference type="SAM" id="Phobius"/>
    </source>
</evidence>
<dbReference type="PANTHER" id="PTHR32468">
    <property type="entry name" value="CATION/H + ANTIPORTER"/>
    <property type="match status" value="1"/>
</dbReference>
<evidence type="ECO:0000256" key="5">
    <source>
        <dbReference type="ARBA" id="ARBA00022946"/>
    </source>
</evidence>
<dbReference type="InterPro" id="IPR038770">
    <property type="entry name" value="Na+/solute_symporter_sf"/>
</dbReference>
<dbReference type="eggNOG" id="KOG1650">
    <property type="taxonomic scope" value="Eukaryota"/>
</dbReference>
<dbReference type="PANTHER" id="PTHR32468:SF90">
    <property type="entry name" value="OS05G0473401 PROTEIN"/>
    <property type="match status" value="1"/>
</dbReference>
<feature type="compositionally biased region" description="Low complexity" evidence="8">
    <location>
        <begin position="162"/>
        <end position="177"/>
    </location>
</feature>
<evidence type="ECO:0000313" key="11">
    <source>
        <dbReference type="Proteomes" id="UP000026960"/>
    </source>
</evidence>
<comment type="subcellular location">
    <subcellularLocation>
        <location evidence="2">Plastid</location>
        <location evidence="2">Chloroplast envelope</location>
    </subcellularLocation>
</comment>
<keyword evidence="4" id="KW-0633">Potassium transport</keyword>
<keyword evidence="9" id="KW-1133">Transmembrane helix</keyword>
<dbReference type="Gene3D" id="1.20.1530.20">
    <property type="match status" value="1"/>
</dbReference>
<keyword evidence="9" id="KW-0472">Membrane</keyword>
<dbReference type="GO" id="GO:0098662">
    <property type="term" value="P:inorganic cation transmembrane transport"/>
    <property type="evidence" value="ECO:0007669"/>
    <property type="project" value="TreeGrafter"/>
</dbReference>
<evidence type="ECO:0000256" key="6">
    <source>
        <dbReference type="ARBA" id="ARBA00022958"/>
    </source>
</evidence>
<keyword evidence="7" id="KW-0406">Ion transport</keyword>
<feature type="region of interest" description="Disordered" evidence="8">
    <location>
        <begin position="151"/>
        <end position="247"/>
    </location>
</feature>
<dbReference type="HOGENOM" id="CLU_1125981_0_0_1"/>
<dbReference type="GO" id="GO:0009941">
    <property type="term" value="C:chloroplast envelope"/>
    <property type="evidence" value="ECO:0007669"/>
    <property type="project" value="UniProtKB-SubCell"/>
</dbReference>
<comment type="function">
    <text evidence="1">May function as sodium-coupled metabolite transporter across the chloroplast envelope.</text>
</comment>
<dbReference type="EnsemblPlants" id="OBART12G08370.1">
    <property type="protein sequence ID" value="OBART12G08370.1"/>
    <property type="gene ID" value="OBART12G08370"/>
</dbReference>
<keyword evidence="3" id="KW-0813">Transport</keyword>
<evidence type="ECO:0000256" key="8">
    <source>
        <dbReference type="SAM" id="MobiDB-lite"/>
    </source>
</evidence>
<reference evidence="10" key="1">
    <citation type="journal article" date="2009" name="Rice">
        <title>De Novo Next Generation Sequencing of Plant Genomes.</title>
        <authorList>
            <person name="Rounsley S."/>
            <person name="Marri P.R."/>
            <person name="Yu Y."/>
            <person name="He R."/>
            <person name="Sisneros N."/>
            <person name="Goicoechea J.L."/>
            <person name="Lee S.J."/>
            <person name="Angelova A."/>
            <person name="Kudrna D."/>
            <person name="Luo M."/>
            <person name="Affourtit J."/>
            <person name="Desany B."/>
            <person name="Knight J."/>
            <person name="Niazi F."/>
            <person name="Egholm M."/>
            <person name="Wing R.A."/>
        </authorList>
    </citation>
    <scope>NUCLEOTIDE SEQUENCE [LARGE SCALE GENOMIC DNA]</scope>
    <source>
        <strain evidence="10">cv. IRGC 105608</strain>
    </source>
</reference>
<dbReference type="GO" id="GO:0006885">
    <property type="term" value="P:regulation of pH"/>
    <property type="evidence" value="ECO:0007669"/>
    <property type="project" value="TreeGrafter"/>
</dbReference>
<dbReference type="GO" id="GO:0012505">
    <property type="term" value="C:endomembrane system"/>
    <property type="evidence" value="ECO:0007669"/>
    <property type="project" value="TreeGrafter"/>
</dbReference>
<accession>A0A0D3HT85</accession>
<dbReference type="GO" id="GO:0006813">
    <property type="term" value="P:potassium ion transport"/>
    <property type="evidence" value="ECO:0007669"/>
    <property type="project" value="UniProtKB-KW"/>
</dbReference>
<keyword evidence="5" id="KW-0809">Transit peptide</keyword>
<dbReference type="AlphaFoldDB" id="A0A0D3HT85"/>
<dbReference type="InterPro" id="IPR050794">
    <property type="entry name" value="CPA2_transporter"/>
</dbReference>
<evidence type="ECO:0000256" key="7">
    <source>
        <dbReference type="ARBA" id="ARBA00023065"/>
    </source>
</evidence>
<sequence length="247" mass="26393">MLGLAIPNRPPLGTALGEKIEAMVSGLILQLYYAMTGISTDVWHMHWGCSSSCSSPGSGSSSASWCRRPYYLEIPLHDAVSLSLFMNSKGIVEVITFNFFLTNKLIGKNTFSILICLSVAITAVLVPVAITFRILVVVALLSQGPPPPALVTASAPRPAWGSSTASARRRVASGSRQRPPPRRRQGPSPVAASQPPDSAVGEGRRPRAYDEEEEPAVAAVSHRASPRATTEEEHTAHRVSPLTRGCT</sequence>
<dbReference type="PaxDb" id="65489-OBART12G08370.1"/>
<keyword evidence="9" id="KW-0812">Transmembrane</keyword>
<evidence type="ECO:0000256" key="4">
    <source>
        <dbReference type="ARBA" id="ARBA00022538"/>
    </source>
</evidence>
<feature type="transmembrane region" description="Helical" evidence="9">
    <location>
        <begin position="79"/>
        <end position="101"/>
    </location>
</feature>
<dbReference type="Proteomes" id="UP000026960">
    <property type="component" value="Chromosome 12"/>
</dbReference>
<keyword evidence="6" id="KW-0630">Potassium</keyword>
<keyword evidence="11" id="KW-1185">Reference proteome</keyword>
<evidence type="ECO:0000256" key="1">
    <source>
        <dbReference type="ARBA" id="ARBA00003198"/>
    </source>
</evidence>
<reference evidence="10" key="2">
    <citation type="submission" date="2015-03" db="UniProtKB">
        <authorList>
            <consortium name="EnsemblPlants"/>
        </authorList>
    </citation>
    <scope>IDENTIFICATION</scope>
</reference>
<proteinExistence type="predicted"/>
<evidence type="ECO:0000256" key="3">
    <source>
        <dbReference type="ARBA" id="ARBA00022448"/>
    </source>
</evidence>
<name>A0A0D3HT85_9ORYZ</name>
<evidence type="ECO:0008006" key="12">
    <source>
        <dbReference type="Google" id="ProtNLM"/>
    </source>
</evidence>
<dbReference type="Gramene" id="OBART12G08370.1">
    <property type="protein sequence ID" value="OBART12G08370.1"/>
    <property type="gene ID" value="OBART12G08370"/>
</dbReference>